<evidence type="ECO:0000313" key="2">
    <source>
        <dbReference type="EnsemblMetazoa" id="G22428.1:cds"/>
    </source>
</evidence>
<reference evidence="2" key="1">
    <citation type="submission" date="2022-08" db="UniProtKB">
        <authorList>
            <consortium name="EnsemblMetazoa"/>
        </authorList>
    </citation>
    <scope>IDENTIFICATION</scope>
    <source>
        <strain evidence="2">05x7-T-G4-1.051#20</strain>
    </source>
</reference>
<feature type="transmembrane region" description="Helical" evidence="1">
    <location>
        <begin position="44"/>
        <end position="65"/>
    </location>
</feature>
<evidence type="ECO:0000256" key="1">
    <source>
        <dbReference type="SAM" id="Phobius"/>
    </source>
</evidence>
<protein>
    <submittedName>
        <fullName evidence="2">Uncharacterized protein</fullName>
    </submittedName>
</protein>
<keyword evidence="1" id="KW-0812">Transmembrane</keyword>
<keyword evidence="3" id="KW-1185">Reference proteome</keyword>
<dbReference type="Proteomes" id="UP000005408">
    <property type="component" value="Unassembled WGS sequence"/>
</dbReference>
<accession>A0A8W8KB06</accession>
<keyword evidence="1" id="KW-1133">Transmembrane helix</keyword>
<organism evidence="2 3">
    <name type="scientific">Magallana gigas</name>
    <name type="common">Pacific oyster</name>
    <name type="synonym">Crassostrea gigas</name>
    <dbReference type="NCBI Taxonomy" id="29159"/>
    <lineage>
        <taxon>Eukaryota</taxon>
        <taxon>Metazoa</taxon>
        <taxon>Spiralia</taxon>
        <taxon>Lophotrochozoa</taxon>
        <taxon>Mollusca</taxon>
        <taxon>Bivalvia</taxon>
        <taxon>Autobranchia</taxon>
        <taxon>Pteriomorphia</taxon>
        <taxon>Ostreida</taxon>
        <taxon>Ostreoidea</taxon>
        <taxon>Ostreidae</taxon>
        <taxon>Magallana</taxon>
    </lineage>
</organism>
<sequence length="73" mass="8489">MSCLTVESPGYPDVSFATHTYIKDPALWKWKSKMKTCMKLRMKYLLKILPLLNCFVVMFVGKTLFSSLTCRFT</sequence>
<dbReference type="EnsemblMetazoa" id="G22428.1">
    <property type="protein sequence ID" value="G22428.1:cds"/>
    <property type="gene ID" value="G22428"/>
</dbReference>
<keyword evidence="1" id="KW-0472">Membrane</keyword>
<proteinExistence type="predicted"/>
<name>A0A8W8KB06_MAGGI</name>
<dbReference type="AlphaFoldDB" id="A0A8W8KB06"/>
<evidence type="ECO:0000313" key="3">
    <source>
        <dbReference type="Proteomes" id="UP000005408"/>
    </source>
</evidence>